<dbReference type="InterPro" id="IPR007016">
    <property type="entry name" value="O-antigen_ligase-rel_domated"/>
</dbReference>
<reference evidence="7" key="1">
    <citation type="submission" date="2020-02" db="EMBL/GenBank/DDBJ databases">
        <authorList>
            <person name="Chen W.-M."/>
        </authorList>
    </citation>
    <scope>NUCLEOTIDE SEQUENCE</scope>
    <source>
        <strain evidence="7">NBD-18</strain>
    </source>
</reference>
<dbReference type="EMBL" id="JAAGRN010000005">
    <property type="protein sequence ID" value="NDY83501.1"/>
    <property type="molecule type" value="Genomic_DNA"/>
</dbReference>
<evidence type="ECO:0000256" key="4">
    <source>
        <dbReference type="ARBA" id="ARBA00023136"/>
    </source>
</evidence>
<dbReference type="AlphaFoldDB" id="A0A6B2QZM4"/>
<dbReference type="RefSeq" id="WP_163654718.1">
    <property type="nucleotide sequence ID" value="NZ_JAAGRN010000005.1"/>
</dbReference>
<feature type="transmembrane region" description="Helical" evidence="5">
    <location>
        <begin position="307"/>
        <end position="325"/>
    </location>
</feature>
<feature type="transmembrane region" description="Helical" evidence="5">
    <location>
        <begin position="520"/>
        <end position="538"/>
    </location>
</feature>
<keyword evidence="2 5" id="KW-0812">Transmembrane</keyword>
<feature type="transmembrane region" description="Helical" evidence="5">
    <location>
        <begin position="171"/>
        <end position="191"/>
    </location>
</feature>
<gene>
    <name evidence="7" type="ORF">G3I67_09680</name>
</gene>
<comment type="subcellular location">
    <subcellularLocation>
        <location evidence="1">Membrane</location>
        <topology evidence="1">Multi-pass membrane protein</topology>
    </subcellularLocation>
</comment>
<comment type="caution">
    <text evidence="7">The sequence shown here is derived from an EMBL/GenBank/DDBJ whole genome shotgun (WGS) entry which is preliminary data.</text>
</comment>
<dbReference type="InterPro" id="IPR051533">
    <property type="entry name" value="WaaL-like"/>
</dbReference>
<proteinExistence type="predicted"/>
<keyword evidence="3 5" id="KW-1133">Transmembrane helix</keyword>
<keyword evidence="4 5" id="KW-0472">Membrane</keyword>
<feature type="transmembrane region" description="Helical" evidence="5">
    <location>
        <begin position="54"/>
        <end position="76"/>
    </location>
</feature>
<feature type="transmembrane region" description="Helical" evidence="5">
    <location>
        <begin position="119"/>
        <end position="137"/>
    </location>
</feature>
<evidence type="ECO:0000256" key="3">
    <source>
        <dbReference type="ARBA" id="ARBA00022989"/>
    </source>
</evidence>
<dbReference type="PANTHER" id="PTHR37422:SF13">
    <property type="entry name" value="LIPOPOLYSACCHARIDE BIOSYNTHESIS PROTEIN PA4999-RELATED"/>
    <property type="match status" value="1"/>
</dbReference>
<dbReference type="GO" id="GO:0016020">
    <property type="term" value="C:membrane"/>
    <property type="evidence" value="ECO:0007669"/>
    <property type="project" value="UniProtKB-SubCell"/>
</dbReference>
<evidence type="ECO:0000259" key="6">
    <source>
        <dbReference type="Pfam" id="PF04932"/>
    </source>
</evidence>
<feature type="transmembrane region" description="Helical" evidence="5">
    <location>
        <begin position="200"/>
        <end position="218"/>
    </location>
</feature>
<dbReference type="PANTHER" id="PTHR37422">
    <property type="entry name" value="TEICHURONIC ACID BIOSYNTHESIS PROTEIN TUAE"/>
    <property type="match status" value="1"/>
</dbReference>
<feature type="transmembrane region" description="Helical" evidence="5">
    <location>
        <begin position="256"/>
        <end position="276"/>
    </location>
</feature>
<feature type="transmembrane region" description="Helical" evidence="5">
    <location>
        <begin position="332"/>
        <end position="350"/>
    </location>
</feature>
<feature type="transmembrane region" description="Helical" evidence="5">
    <location>
        <begin position="464"/>
        <end position="481"/>
    </location>
</feature>
<feature type="transmembrane region" description="Helical" evidence="5">
    <location>
        <begin position="88"/>
        <end position="107"/>
    </location>
</feature>
<evidence type="ECO:0000256" key="2">
    <source>
        <dbReference type="ARBA" id="ARBA00022692"/>
    </source>
</evidence>
<evidence type="ECO:0000256" key="5">
    <source>
        <dbReference type="SAM" id="Phobius"/>
    </source>
</evidence>
<evidence type="ECO:0000313" key="7">
    <source>
        <dbReference type="EMBL" id="NDY83501.1"/>
    </source>
</evidence>
<sequence>MLSVIGFSISFLTLAVVIYNAYSNLMALQSPFRITISTLLLLFAFVITSFNKRLGLISCVFLLPLLPTLTFQILAYTGYGRILHQDSSGLDLICGFVLGCIINQHFVQRKKSFSATFPWPAALLLLFITISVALAIFRNLSQTASPINYYGFLYSLSDIRSLDWHDDFRPIFDWVAYGTSIAAFVFSLPVLKSSKNRNDLVFVPLIFSLFISSVVGLIQNRFGIGLTPSQLQFRSNRLMSGYDVTGFSSVGFQPDIHSYAGVLMMGAIGLLGYWFYSKNKTLKQLILFVIMPLSLLAMLASKSKSSIALTILFLIIIFCTLQFRHSLNLKKTFLGFGVGILVLFASFYFFQYAWKLIFTFLAHKLGFADLYALNYSMAFRPEIFLSAFRMFAEFPLMGLGQGDFYRLSSIPDFSHSYFLTQTLNGENSHNYFIQILAENGLIGFSLFCLLIFYPITIIKNKAQIIPAFIGLCSIFLGNIYSHSLLVRENLILCAFLVSLMYAWQETTENTTTNTNSKNKVIKFVIFLTTICCFLYFAYKEVRESFKTFPFTEDYQCVKERSLTPDGWTSGLFKFNVEKDTSTIVINIKAAQPNPNLMILSQIVHPSLGVISSVKTQLSGNDKNIITINLPADHQITDHQYQAILILQRCYIPKNWGISNDSRRLGIQIESIKMTK</sequence>
<dbReference type="Pfam" id="PF04932">
    <property type="entry name" value="Wzy_C"/>
    <property type="match status" value="1"/>
</dbReference>
<feature type="domain" description="O-antigen ligase-related" evidence="6">
    <location>
        <begin position="293"/>
        <end position="448"/>
    </location>
</feature>
<accession>A0A6B2QZM4</accession>
<feature type="transmembrane region" description="Helical" evidence="5">
    <location>
        <begin position="285"/>
        <end position="301"/>
    </location>
</feature>
<dbReference type="GO" id="GO:0016874">
    <property type="term" value="F:ligase activity"/>
    <property type="evidence" value="ECO:0007669"/>
    <property type="project" value="UniProtKB-KW"/>
</dbReference>
<protein>
    <submittedName>
        <fullName evidence="7">O-antigen ligase family protein</fullName>
    </submittedName>
</protein>
<feature type="transmembrane region" description="Helical" evidence="5">
    <location>
        <begin position="30"/>
        <end position="47"/>
    </location>
</feature>
<feature type="transmembrane region" description="Helical" evidence="5">
    <location>
        <begin position="440"/>
        <end position="458"/>
    </location>
</feature>
<name>A0A6B2QZM4_9BURK</name>
<organism evidence="7">
    <name type="scientific">Sheuella amnicola</name>
    <dbReference type="NCBI Taxonomy" id="2707330"/>
    <lineage>
        <taxon>Bacteria</taxon>
        <taxon>Pseudomonadati</taxon>
        <taxon>Pseudomonadota</taxon>
        <taxon>Betaproteobacteria</taxon>
        <taxon>Burkholderiales</taxon>
        <taxon>Alcaligenaceae</taxon>
        <taxon>Sheuella</taxon>
    </lineage>
</organism>
<evidence type="ECO:0000256" key="1">
    <source>
        <dbReference type="ARBA" id="ARBA00004141"/>
    </source>
</evidence>
<keyword evidence="7" id="KW-0436">Ligase</keyword>